<comment type="catalytic activity">
    <reaction evidence="3">
        <text>5-enolpyruvoyl-6-hydroxy-2-succinyl-cyclohex-3-ene-1-carboxylate = (1R,6R)-6-hydroxy-2-succinyl-cyclohexa-2,4-diene-1-carboxylate + pyruvate</text>
        <dbReference type="Rhea" id="RHEA:25597"/>
        <dbReference type="ChEBI" id="CHEBI:15361"/>
        <dbReference type="ChEBI" id="CHEBI:58689"/>
        <dbReference type="ChEBI" id="CHEBI:58818"/>
        <dbReference type="EC" id="4.2.99.20"/>
    </reaction>
</comment>
<feature type="domain" description="AB hydrolase-1" evidence="4">
    <location>
        <begin position="33"/>
        <end position="273"/>
    </location>
</feature>
<dbReference type="InterPro" id="IPR022485">
    <property type="entry name" value="SHCHC_synthase_MenH"/>
</dbReference>
<dbReference type="HAMAP" id="MF_01660">
    <property type="entry name" value="MenH"/>
    <property type="match status" value="1"/>
</dbReference>
<comment type="pathway">
    <text evidence="3">Quinol/quinone metabolism; 1,4-dihydroxy-2-naphthoate biosynthesis; 1,4-dihydroxy-2-naphthoate from chorismate: step 3/7.</text>
</comment>
<evidence type="ECO:0000256" key="2">
    <source>
        <dbReference type="ARBA" id="ARBA00023239"/>
    </source>
</evidence>
<organism evidence="5 6">
    <name type="scientific">Ktedonospora formicarum</name>
    <dbReference type="NCBI Taxonomy" id="2778364"/>
    <lineage>
        <taxon>Bacteria</taxon>
        <taxon>Bacillati</taxon>
        <taxon>Chloroflexota</taxon>
        <taxon>Ktedonobacteria</taxon>
        <taxon>Ktedonobacterales</taxon>
        <taxon>Ktedonobacteraceae</taxon>
        <taxon>Ktedonospora</taxon>
    </lineage>
</organism>
<comment type="pathway">
    <text evidence="3">Quinol/quinone metabolism; menaquinone biosynthesis.</text>
</comment>
<dbReference type="PRINTS" id="PR00412">
    <property type="entry name" value="EPOXHYDRLASE"/>
</dbReference>
<sequence>MGSTLRIMSLKQLMVNGIQMGAVTYGKPQHPPLVLLHGFTGSALAWHSLFGPLSAYNVYLIALDMLGHGQSDAPADLERYNIEHAQEDILAALYQLGVQKGQAILLGYSMGGRIALYSAFSGFFRALILESTSPGLADAHTRAQRVASDRVLADRIEREGVPAFVEYWEQQPLFEGLQRLPDAEHEELHKQRLDNRAIGLANSLRGVGTGAQPSLYERLPSLDIPTLLLTGEHDPKFCAIAREMQHQLPHATWDVVAGAGHTIHLEQPERFVALVGQFCAQMLS</sequence>
<dbReference type="GO" id="GO:0009234">
    <property type="term" value="P:menaquinone biosynthetic process"/>
    <property type="evidence" value="ECO:0007669"/>
    <property type="project" value="UniProtKB-UniRule"/>
</dbReference>
<name>A0A8J3MPW7_9CHLR</name>
<dbReference type="SUPFAM" id="SSF53474">
    <property type="entry name" value="alpha/beta-Hydrolases"/>
    <property type="match status" value="1"/>
</dbReference>
<dbReference type="InterPro" id="IPR000073">
    <property type="entry name" value="AB_hydrolase_1"/>
</dbReference>
<dbReference type="InterPro" id="IPR000639">
    <property type="entry name" value="Epox_hydrolase-like"/>
</dbReference>
<protein>
    <recommendedName>
        <fullName evidence="3">Putative 2-succinyl-6-hydroxy-2,4-cyclohexadiene-1-carboxylate synthase</fullName>
        <shortName evidence="3">SHCHC synthase</shortName>
        <ecNumber evidence="3">4.2.99.20</ecNumber>
    </recommendedName>
</protein>
<dbReference type="UniPathway" id="UPA00079"/>
<comment type="subunit">
    <text evidence="3">Monomer.</text>
</comment>
<proteinExistence type="inferred from homology"/>
<evidence type="ECO:0000259" key="4">
    <source>
        <dbReference type="Pfam" id="PF12697"/>
    </source>
</evidence>
<dbReference type="GO" id="GO:0070205">
    <property type="term" value="F:2-succinyl-6-hydroxy-2,4-cyclohexadiene-1-carboxylate synthase activity"/>
    <property type="evidence" value="ECO:0007669"/>
    <property type="project" value="UniProtKB-UniRule"/>
</dbReference>
<gene>
    <name evidence="3 5" type="primary">menH</name>
    <name evidence="5" type="ORF">KSX_14930</name>
</gene>
<dbReference type="AlphaFoldDB" id="A0A8J3MPW7"/>
<keyword evidence="1 3" id="KW-0474">Menaquinone biosynthesis</keyword>
<evidence type="ECO:0000313" key="5">
    <source>
        <dbReference type="EMBL" id="GHO43330.1"/>
    </source>
</evidence>
<dbReference type="RefSeq" id="WP_220192811.1">
    <property type="nucleotide sequence ID" value="NZ_BNJF01000001.1"/>
</dbReference>
<comment type="similarity">
    <text evidence="3">Belongs to the AB hydrolase superfamily. MenH family.</text>
</comment>
<dbReference type="EMBL" id="BNJF01000001">
    <property type="protein sequence ID" value="GHO43330.1"/>
    <property type="molecule type" value="Genomic_DNA"/>
</dbReference>
<comment type="caution">
    <text evidence="5">The sequence shown here is derived from an EMBL/GenBank/DDBJ whole genome shotgun (WGS) entry which is preliminary data.</text>
</comment>
<dbReference type="PANTHER" id="PTHR42916:SF1">
    <property type="entry name" value="PROTEIN PHYLLO, CHLOROPLASTIC"/>
    <property type="match status" value="1"/>
</dbReference>
<dbReference type="Proteomes" id="UP000612362">
    <property type="component" value="Unassembled WGS sequence"/>
</dbReference>
<dbReference type="Pfam" id="PF12697">
    <property type="entry name" value="Abhydrolase_6"/>
    <property type="match status" value="1"/>
</dbReference>
<keyword evidence="6" id="KW-1185">Reference proteome</keyword>
<dbReference type="PANTHER" id="PTHR42916">
    <property type="entry name" value="2-SUCCINYL-5-ENOLPYRUVYL-6-HYDROXY-3-CYCLOHEXENE-1-CARBOXYLATE SYNTHASE"/>
    <property type="match status" value="1"/>
</dbReference>
<dbReference type="NCBIfam" id="TIGR03695">
    <property type="entry name" value="menH_SHCHC"/>
    <property type="match status" value="1"/>
</dbReference>
<evidence type="ECO:0000256" key="3">
    <source>
        <dbReference type="HAMAP-Rule" id="MF_01660"/>
    </source>
</evidence>
<evidence type="ECO:0000313" key="6">
    <source>
        <dbReference type="Proteomes" id="UP000612362"/>
    </source>
</evidence>
<evidence type="ECO:0000256" key="1">
    <source>
        <dbReference type="ARBA" id="ARBA00022428"/>
    </source>
</evidence>
<dbReference type="EC" id="4.2.99.20" evidence="3"/>
<accession>A0A8J3MPW7</accession>
<dbReference type="Gene3D" id="3.40.50.1820">
    <property type="entry name" value="alpha/beta hydrolase"/>
    <property type="match status" value="1"/>
</dbReference>
<keyword evidence="2 3" id="KW-0456">Lyase</keyword>
<reference evidence="5" key="1">
    <citation type="submission" date="2020-10" db="EMBL/GenBank/DDBJ databases">
        <title>Taxonomic study of unclassified bacteria belonging to the class Ktedonobacteria.</title>
        <authorList>
            <person name="Yabe S."/>
            <person name="Wang C.M."/>
            <person name="Zheng Y."/>
            <person name="Sakai Y."/>
            <person name="Cavaletti L."/>
            <person name="Monciardini P."/>
            <person name="Donadio S."/>
        </authorList>
    </citation>
    <scope>NUCLEOTIDE SEQUENCE</scope>
    <source>
        <strain evidence="5">SOSP1-1</strain>
    </source>
</reference>
<comment type="function">
    <text evidence="3">Catalyzes a proton abstraction reaction that results in 2,5-elimination of pyruvate from 2-succinyl-5-enolpyruvyl-6-hydroxy-3-cyclohexene-1-carboxylate (SEPHCHC) and the formation of 2-succinyl-6-hydroxy-2,4-cyclohexadiene-1-carboxylate (SHCHC).</text>
</comment>
<dbReference type="UniPathway" id="UPA01057">
    <property type="reaction ID" value="UER00900"/>
</dbReference>
<dbReference type="InterPro" id="IPR029058">
    <property type="entry name" value="AB_hydrolase_fold"/>
</dbReference>